<evidence type="ECO:0000313" key="2">
    <source>
        <dbReference type="EMBL" id="RUO36715.1"/>
    </source>
</evidence>
<dbReference type="InterPro" id="IPR030395">
    <property type="entry name" value="GP_PDE_dom"/>
</dbReference>
<dbReference type="EMBL" id="PIPP01000003">
    <property type="protein sequence ID" value="RUO36715.1"/>
    <property type="molecule type" value="Genomic_DNA"/>
</dbReference>
<dbReference type="OrthoDB" id="9795622at2"/>
<dbReference type="Pfam" id="PF03009">
    <property type="entry name" value="GDPD"/>
    <property type="match status" value="1"/>
</dbReference>
<dbReference type="GO" id="GO:0008081">
    <property type="term" value="F:phosphoric diester hydrolase activity"/>
    <property type="evidence" value="ECO:0007669"/>
    <property type="project" value="InterPro"/>
</dbReference>
<dbReference type="CDD" id="cd08556">
    <property type="entry name" value="GDPD"/>
    <property type="match status" value="1"/>
</dbReference>
<comment type="caution">
    <text evidence="2">The sequence shown here is derived from an EMBL/GenBank/DDBJ whole genome shotgun (WGS) entry which is preliminary data.</text>
</comment>
<protein>
    <submittedName>
        <fullName evidence="2">Glycerophosphodiester phosphodiesterase</fullName>
    </submittedName>
</protein>
<organism evidence="2 3">
    <name type="scientific">Aliidiomarina shirensis</name>
    <dbReference type="NCBI Taxonomy" id="1048642"/>
    <lineage>
        <taxon>Bacteria</taxon>
        <taxon>Pseudomonadati</taxon>
        <taxon>Pseudomonadota</taxon>
        <taxon>Gammaproteobacteria</taxon>
        <taxon>Alteromonadales</taxon>
        <taxon>Idiomarinaceae</taxon>
        <taxon>Aliidiomarina</taxon>
    </lineage>
</organism>
<dbReference type="RefSeq" id="WP_126807415.1">
    <property type="nucleotide sequence ID" value="NZ_PIPP01000003.1"/>
</dbReference>
<dbReference type="PANTHER" id="PTHR46211:SF1">
    <property type="entry name" value="GLYCEROPHOSPHODIESTER PHOSPHODIESTERASE, CYTOPLASMIC"/>
    <property type="match status" value="1"/>
</dbReference>
<evidence type="ECO:0000313" key="3">
    <source>
        <dbReference type="Proteomes" id="UP000286934"/>
    </source>
</evidence>
<feature type="domain" description="GP-PDE" evidence="1">
    <location>
        <begin position="1"/>
        <end position="228"/>
    </location>
</feature>
<name>A0A432WSG9_9GAMM</name>
<proteinExistence type="predicted"/>
<dbReference type="GO" id="GO:0006629">
    <property type="term" value="P:lipid metabolic process"/>
    <property type="evidence" value="ECO:0007669"/>
    <property type="project" value="InterPro"/>
</dbReference>
<dbReference type="AlphaFoldDB" id="A0A432WSG9"/>
<dbReference type="PROSITE" id="PS51704">
    <property type="entry name" value="GP_PDE"/>
    <property type="match status" value="1"/>
</dbReference>
<keyword evidence="3" id="KW-1185">Reference proteome</keyword>
<accession>A0A432WSG9</accession>
<gene>
    <name evidence="2" type="ORF">CWE13_07640</name>
</gene>
<dbReference type="PANTHER" id="PTHR46211">
    <property type="entry name" value="GLYCEROPHOSPHORYL DIESTER PHOSPHODIESTERASE"/>
    <property type="match status" value="1"/>
</dbReference>
<dbReference type="Proteomes" id="UP000286934">
    <property type="component" value="Unassembled WGS sequence"/>
</dbReference>
<dbReference type="SUPFAM" id="SSF51695">
    <property type="entry name" value="PLC-like phosphodiesterases"/>
    <property type="match status" value="1"/>
</dbReference>
<reference evidence="3" key="1">
    <citation type="journal article" date="2018" name="Front. Microbiol.">
        <title>Genome-Based Analysis Reveals the Taxonomy and Diversity of the Family Idiomarinaceae.</title>
        <authorList>
            <person name="Liu Y."/>
            <person name="Lai Q."/>
            <person name="Shao Z."/>
        </authorList>
    </citation>
    <scope>NUCLEOTIDE SEQUENCE [LARGE SCALE GENOMIC DNA]</scope>
    <source>
        <strain evidence="3">AIS</strain>
    </source>
</reference>
<sequence>MLVIAHRGASAEAPENTVVAFKRALDTHADAIEIDIMQVEDEIYVFHDRYLRRLAAQPGRFIDLSKAQVAALRIFSQHPVPTLAETIALIRGRCLLNIELKSEVDLGLLAEHIKIAQREHAFTNEAILVSSFNHHWLHSLKQLLPELRIGALTAGCPIGLAGFAEELQAWSVHIDIGFVTEAFVIDAHKRGLKVFVYTVDEPEDIQFMQDIGVDGIFTNHPQHTRNVISGHTTRSPYVI</sequence>
<dbReference type="InterPro" id="IPR017946">
    <property type="entry name" value="PLC-like_Pdiesterase_TIM-brl"/>
</dbReference>
<evidence type="ECO:0000259" key="1">
    <source>
        <dbReference type="PROSITE" id="PS51704"/>
    </source>
</evidence>
<dbReference type="Gene3D" id="3.20.20.190">
    <property type="entry name" value="Phosphatidylinositol (PI) phosphodiesterase"/>
    <property type="match status" value="1"/>
</dbReference>